<feature type="compositionally biased region" description="Basic and acidic residues" evidence="2">
    <location>
        <begin position="155"/>
        <end position="164"/>
    </location>
</feature>
<feature type="coiled-coil region" evidence="1">
    <location>
        <begin position="17"/>
        <end position="51"/>
    </location>
</feature>
<evidence type="ECO:0000256" key="1">
    <source>
        <dbReference type="SAM" id="Coils"/>
    </source>
</evidence>
<evidence type="ECO:0000313" key="4">
    <source>
        <dbReference type="Proteomes" id="UP001152622"/>
    </source>
</evidence>
<keyword evidence="4" id="KW-1185">Reference proteome</keyword>
<evidence type="ECO:0000256" key="2">
    <source>
        <dbReference type="SAM" id="MobiDB-lite"/>
    </source>
</evidence>
<evidence type="ECO:0000313" key="3">
    <source>
        <dbReference type="EMBL" id="KAJ8332794.1"/>
    </source>
</evidence>
<feature type="compositionally biased region" description="Low complexity" evidence="2">
    <location>
        <begin position="134"/>
        <end position="154"/>
    </location>
</feature>
<comment type="caution">
    <text evidence="3">The sequence shown here is derived from an EMBL/GenBank/DDBJ whole genome shotgun (WGS) entry which is preliminary data.</text>
</comment>
<keyword evidence="1" id="KW-0175">Coiled coil</keyword>
<dbReference type="EMBL" id="JAINUF010000024">
    <property type="protein sequence ID" value="KAJ8332794.1"/>
    <property type="molecule type" value="Genomic_DNA"/>
</dbReference>
<sequence>MERALESKLLEQDWLMAKGFQKKVEVLKEEMQNLKEGIEITRQREQAAQREALMSMGQVLSGGVQSYMDYKIAREGRKVEKYRIQQAEIAHRQGTQHYHGSRPDLPWGGGLKQGVPGQGGPNLSNHQQGKPNPGQTQASSSTASTGTQESSSKSSVRETHTFQP</sequence>
<feature type="region of interest" description="Disordered" evidence="2">
    <location>
        <begin position="90"/>
        <end position="164"/>
    </location>
</feature>
<gene>
    <name evidence="3" type="ORF">SKAU_G00416900</name>
</gene>
<dbReference type="Proteomes" id="UP001152622">
    <property type="component" value="Chromosome 24"/>
</dbReference>
<reference evidence="3" key="1">
    <citation type="journal article" date="2023" name="Science">
        <title>Genome structures resolve the early diversification of teleost fishes.</title>
        <authorList>
            <person name="Parey E."/>
            <person name="Louis A."/>
            <person name="Montfort J."/>
            <person name="Bouchez O."/>
            <person name="Roques C."/>
            <person name="Iampietro C."/>
            <person name="Lluch J."/>
            <person name="Castinel A."/>
            <person name="Donnadieu C."/>
            <person name="Desvignes T."/>
            <person name="Floi Bucao C."/>
            <person name="Jouanno E."/>
            <person name="Wen M."/>
            <person name="Mejri S."/>
            <person name="Dirks R."/>
            <person name="Jansen H."/>
            <person name="Henkel C."/>
            <person name="Chen W.J."/>
            <person name="Zahm M."/>
            <person name="Cabau C."/>
            <person name="Klopp C."/>
            <person name="Thompson A.W."/>
            <person name="Robinson-Rechavi M."/>
            <person name="Braasch I."/>
            <person name="Lecointre G."/>
            <person name="Bobe J."/>
            <person name="Postlethwait J.H."/>
            <person name="Berthelot C."/>
            <person name="Roest Crollius H."/>
            <person name="Guiguen Y."/>
        </authorList>
    </citation>
    <scope>NUCLEOTIDE SEQUENCE</scope>
    <source>
        <strain evidence="3">WJC10195</strain>
    </source>
</reference>
<protein>
    <submittedName>
        <fullName evidence="3">Uncharacterized protein</fullName>
    </submittedName>
</protein>
<accession>A0A9Q1E5X8</accession>
<dbReference type="AlphaFoldDB" id="A0A9Q1E5X8"/>
<organism evidence="3 4">
    <name type="scientific">Synaphobranchus kaupii</name>
    <name type="common">Kaup's arrowtooth eel</name>
    <dbReference type="NCBI Taxonomy" id="118154"/>
    <lineage>
        <taxon>Eukaryota</taxon>
        <taxon>Metazoa</taxon>
        <taxon>Chordata</taxon>
        <taxon>Craniata</taxon>
        <taxon>Vertebrata</taxon>
        <taxon>Euteleostomi</taxon>
        <taxon>Actinopterygii</taxon>
        <taxon>Neopterygii</taxon>
        <taxon>Teleostei</taxon>
        <taxon>Anguilliformes</taxon>
        <taxon>Synaphobranchidae</taxon>
        <taxon>Synaphobranchus</taxon>
    </lineage>
</organism>
<proteinExistence type="predicted"/>
<name>A0A9Q1E5X8_SYNKA</name>
<feature type="compositionally biased region" description="Gly residues" evidence="2">
    <location>
        <begin position="107"/>
        <end position="120"/>
    </location>
</feature>